<sequence length="117" mass="13513">MGFDLNICNRDEETIASILPHFDIDDEEMREKFSKTWLDAFTLSMGENERAMHHYILEQPQFPRGKVQKEAPGKVKEEEPEEKEIRLPDGFLSVFISGEPDEPVRLGMEQDTTTSVL</sequence>
<accession>A0ACB6FH14</accession>
<protein>
    <submittedName>
        <fullName evidence="1">Uncharacterized protein</fullName>
    </submittedName>
</protein>
<proteinExistence type="predicted"/>
<dbReference type="EMBL" id="PDWZ02000008">
    <property type="protein sequence ID" value="KAB2103776.1"/>
    <property type="molecule type" value="Genomic_DNA"/>
</dbReference>
<evidence type="ECO:0000313" key="1">
    <source>
        <dbReference type="EMBL" id="KAB2103776.1"/>
    </source>
</evidence>
<name>A0ACB6FH14_9PLEO</name>
<organism evidence="1 2">
    <name type="scientific">Alternaria gaisen</name>
    <dbReference type="NCBI Taxonomy" id="167740"/>
    <lineage>
        <taxon>Eukaryota</taxon>
        <taxon>Fungi</taxon>
        <taxon>Dikarya</taxon>
        <taxon>Ascomycota</taxon>
        <taxon>Pezizomycotina</taxon>
        <taxon>Dothideomycetes</taxon>
        <taxon>Pleosporomycetidae</taxon>
        <taxon>Pleosporales</taxon>
        <taxon>Pleosporineae</taxon>
        <taxon>Pleosporaceae</taxon>
        <taxon>Alternaria</taxon>
        <taxon>Alternaria sect. Alternaria</taxon>
    </lineage>
</organism>
<keyword evidence="2" id="KW-1185">Reference proteome</keyword>
<reference evidence="1 2" key="1">
    <citation type="journal article" date="2019" name="bioRxiv">
        <title>Genomics, evolutionary history and diagnostics of the Alternaria alternata species group including apple and Asian pear pathotypes.</title>
        <authorList>
            <person name="Armitage A.D."/>
            <person name="Cockerton H.M."/>
            <person name="Sreenivasaprasad S."/>
            <person name="Woodhall J.W."/>
            <person name="Lane C.R."/>
            <person name="Harrison R.J."/>
            <person name="Clarkson J.P."/>
        </authorList>
    </citation>
    <scope>NUCLEOTIDE SEQUENCE [LARGE SCALE GENOMIC DNA]</scope>
    <source>
        <strain evidence="1 2">FERA 650</strain>
    </source>
</reference>
<evidence type="ECO:0000313" key="2">
    <source>
        <dbReference type="Proteomes" id="UP000293547"/>
    </source>
</evidence>
<gene>
    <name evidence="1" type="ORF">AG0111_0g8662</name>
</gene>
<dbReference type="Proteomes" id="UP000293547">
    <property type="component" value="Unassembled WGS sequence"/>
</dbReference>
<comment type="caution">
    <text evidence="1">The sequence shown here is derived from an EMBL/GenBank/DDBJ whole genome shotgun (WGS) entry which is preliminary data.</text>
</comment>